<dbReference type="InterPro" id="IPR007920">
    <property type="entry name" value="UPF0223"/>
</dbReference>
<gene>
    <name evidence="1" type="ORF">OE104_07320</name>
</gene>
<accession>A0A9E8RYX0</accession>
<dbReference type="InterPro" id="IPR023324">
    <property type="entry name" value="BH2638-like_sf"/>
</dbReference>
<keyword evidence="2" id="KW-1185">Reference proteome</keyword>
<proteinExistence type="predicted"/>
<dbReference type="RefSeq" id="WP_275418923.1">
    <property type="nucleotide sequence ID" value="NZ_CP106878.1"/>
</dbReference>
<dbReference type="EMBL" id="CP106878">
    <property type="protein sequence ID" value="WAA11102.1"/>
    <property type="molecule type" value="Genomic_DNA"/>
</dbReference>
<dbReference type="PIRSF" id="PIRSF037260">
    <property type="entry name" value="UPF0223"/>
    <property type="match status" value="1"/>
</dbReference>
<dbReference type="NCBIfam" id="NF003353">
    <property type="entry name" value="PRK04387.1"/>
    <property type="match status" value="1"/>
</dbReference>
<protein>
    <submittedName>
        <fullName evidence="1">UPF0223 family protein</fullName>
    </submittedName>
</protein>
<dbReference type="SUPFAM" id="SSF158504">
    <property type="entry name" value="BH2638-like"/>
    <property type="match status" value="1"/>
</dbReference>
<organism evidence="1 2">
    <name type="scientific">Fervidibacillus albus</name>
    <dbReference type="NCBI Taxonomy" id="2980026"/>
    <lineage>
        <taxon>Bacteria</taxon>
        <taxon>Bacillati</taxon>
        <taxon>Bacillota</taxon>
        <taxon>Bacilli</taxon>
        <taxon>Bacillales</taxon>
        <taxon>Bacillaceae</taxon>
        <taxon>Fervidibacillus</taxon>
    </lineage>
</organism>
<evidence type="ECO:0000313" key="2">
    <source>
        <dbReference type="Proteomes" id="UP001164718"/>
    </source>
</evidence>
<evidence type="ECO:0000313" key="1">
    <source>
        <dbReference type="EMBL" id="WAA11102.1"/>
    </source>
</evidence>
<sequence length="89" mass="10678">MEFAYPISMDWTTKEIIDVVRFFESVEKVYDQGMERNQMMERYRKFKQVVPSIGEEKKIFREFQEVSGLSAYHAVKKMKESKDGQTIRL</sequence>
<name>A0A9E8RYX0_9BACI</name>
<dbReference type="Gene3D" id="1.10.220.80">
    <property type="entry name" value="BH2638-like"/>
    <property type="match status" value="1"/>
</dbReference>
<dbReference type="Proteomes" id="UP001164718">
    <property type="component" value="Chromosome"/>
</dbReference>
<dbReference type="Pfam" id="PF05256">
    <property type="entry name" value="UPF0223"/>
    <property type="match status" value="1"/>
</dbReference>
<reference evidence="1" key="1">
    <citation type="submission" date="2022-09" db="EMBL/GenBank/DDBJ databases">
        <title>Complete Genomes of Fervidibacillus albus and Fervidibacillus halotolerans isolated from tidal flat sediments.</title>
        <authorList>
            <person name="Kwon K.K."/>
            <person name="Yang S.-H."/>
            <person name="Park M.J."/>
            <person name="Oh H.-M."/>
        </authorList>
    </citation>
    <scope>NUCLEOTIDE SEQUENCE</scope>
    <source>
        <strain evidence="1">MEBiC13591</strain>
    </source>
</reference>
<dbReference type="AlphaFoldDB" id="A0A9E8RYX0"/>
<dbReference type="KEGG" id="faf:OE104_07320"/>